<keyword evidence="2" id="KW-1185">Reference proteome</keyword>
<proteinExistence type="predicted"/>
<organism evidence="1 2">
    <name type="scientific">Amniculicola lignicola CBS 123094</name>
    <dbReference type="NCBI Taxonomy" id="1392246"/>
    <lineage>
        <taxon>Eukaryota</taxon>
        <taxon>Fungi</taxon>
        <taxon>Dikarya</taxon>
        <taxon>Ascomycota</taxon>
        <taxon>Pezizomycotina</taxon>
        <taxon>Dothideomycetes</taxon>
        <taxon>Pleosporomycetidae</taxon>
        <taxon>Pleosporales</taxon>
        <taxon>Amniculicolaceae</taxon>
        <taxon>Amniculicola</taxon>
    </lineage>
</organism>
<accession>A0A6A5X4Z8</accession>
<dbReference type="AlphaFoldDB" id="A0A6A5X4Z8"/>
<protein>
    <recommendedName>
        <fullName evidence="3">F-box domain-containing protein</fullName>
    </recommendedName>
</protein>
<gene>
    <name evidence="1" type="ORF">P154DRAFT_568854</name>
</gene>
<evidence type="ECO:0008006" key="3">
    <source>
        <dbReference type="Google" id="ProtNLM"/>
    </source>
</evidence>
<evidence type="ECO:0000313" key="2">
    <source>
        <dbReference type="Proteomes" id="UP000799779"/>
    </source>
</evidence>
<dbReference type="EMBL" id="ML977556">
    <property type="protein sequence ID" value="KAF2008033.1"/>
    <property type="molecule type" value="Genomic_DNA"/>
</dbReference>
<sequence>MSMGPQRIKRSHKEAFGDADDGDGNNIAFDESVMQSRFVALPGEIRNLIYKYCTADKEVIQYVRDRPKSRVANFLTRSLLNFRKRIGYPRWSRSGFAGLTQVSHQIRSEFMSLYIPSVKLEIERGDLPKFYEENLHAKSSLASPLWSMMNNITLCFPKELCILPDGLPANGVYNVTPLLRACYRIPNLCVNIVETKRATGKKNVRHDLDGLFEAAPGWSQDVKDILSGLSICPTIIDEDGNDLGTSVVYVELFPTREPAWAVARSWSVQNFRSRNDRAGVDGHREPGCLYRELDHKEKE</sequence>
<evidence type="ECO:0000313" key="1">
    <source>
        <dbReference type="EMBL" id="KAF2008033.1"/>
    </source>
</evidence>
<dbReference type="Proteomes" id="UP000799779">
    <property type="component" value="Unassembled WGS sequence"/>
</dbReference>
<reference evidence="1" key="1">
    <citation type="journal article" date="2020" name="Stud. Mycol.">
        <title>101 Dothideomycetes genomes: a test case for predicting lifestyles and emergence of pathogens.</title>
        <authorList>
            <person name="Haridas S."/>
            <person name="Albert R."/>
            <person name="Binder M."/>
            <person name="Bloem J."/>
            <person name="Labutti K."/>
            <person name="Salamov A."/>
            <person name="Andreopoulos B."/>
            <person name="Baker S."/>
            <person name="Barry K."/>
            <person name="Bills G."/>
            <person name="Bluhm B."/>
            <person name="Cannon C."/>
            <person name="Castanera R."/>
            <person name="Culley D."/>
            <person name="Daum C."/>
            <person name="Ezra D."/>
            <person name="Gonzalez J."/>
            <person name="Henrissat B."/>
            <person name="Kuo A."/>
            <person name="Liang C."/>
            <person name="Lipzen A."/>
            <person name="Lutzoni F."/>
            <person name="Magnuson J."/>
            <person name="Mondo S."/>
            <person name="Nolan M."/>
            <person name="Ohm R."/>
            <person name="Pangilinan J."/>
            <person name="Park H.-J."/>
            <person name="Ramirez L."/>
            <person name="Alfaro M."/>
            <person name="Sun H."/>
            <person name="Tritt A."/>
            <person name="Yoshinaga Y."/>
            <person name="Zwiers L.-H."/>
            <person name="Turgeon B."/>
            <person name="Goodwin S."/>
            <person name="Spatafora J."/>
            <person name="Crous P."/>
            <person name="Grigoriev I."/>
        </authorList>
    </citation>
    <scope>NUCLEOTIDE SEQUENCE</scope>
    <source>
        <strain evidence="1">CBS 123094</strain>
    </source>
</reference>
<dbReference type="OrthoDB" id="3678099at2759"/>
<name>A0A6A5X4Z8_9PLEO</name>